<protein>
    <submittedName>
        <fullName evidence="2">Uncharacterized protein</fullName>
    </submittedName>
</protein>
<dbReference type="EMBL" id="WKFB01000277">
    <property type="protein sequence ID" value="KAF6728556.1"/>
    <property type="molecule type" value="Genomic_DNA"/>
</dbReference>
<feature type="compositionally biased region" description="Basic and acidic residues" evidence="1">
    <location>
        <begin position="114"/>
        <end position="128"/>
    </location>
</feature>
<reference evidence="2" key="1">
    <citation type="journal article" name="BMC Genomics">
        <title>Long-read sequencing and de novo genome assembly of marine medaka (Oryzias melastigma).</title>
        <authorList>
            <person name="Liang P."/>
            <person name="Saqib H.S.A."/>
            <person name="Ni X."/>
            <person name="Shen Y."/>
        </authorList>
    </citation>
    <scope>NUCLEOTIDE SEQUENCE</scope>
    <source>
        <strain evidence="2">Bigg-433</strain>
    </source>
</reference>
<proteinExistence type="predicted"/>
<accession>A0A834FBL6</accession>
<evidence type="ECO:0000313" key="2">
    <source>
        <dbReference type="EMBL" id="KAF6728556.1"/>
    </source>
</evidence>
<feature type="compositionally biased region" description="Low complexity" evidence="1">
    <location>
        <begin position="129"/>
        <end position="140"/>
    </location>
</feature>
<feature type="region of interest" description="Disordered" evidence="1">
    <location>
        <begin position="27"/>
        <end position="76"/>
    </location>
</feature>
<gene>
    <name evidence="2" type="ORF">FQA47_025545</name>
</gene>
<name>A0A834FBL6_ORYME</name>
<evidence type="ECO:0000256" key="1">
    <source>
        <dbReference type="SAM" id="MobiDB-lite"/>
    </source>
</evidence>
<dbReference type="Proteomes" id="UP000646548">
    <property type="component" value="Unassembled WGS sequence"/>
</dbReference>
<evidence type="ECO:0000313" key="3">
    <source>
        <dbReference type="Proteomes" id="UP000646548"/>
    </source>
</evidence>
<feature type="compositionally biased region" description="Low complexity" evidence="1">
    <location>
        <begin position="36"/>
        <end position="62"/>
    </location>
</feature>
<dbReference type="AlphaFoldDB" id="A0A834FBL6"/>
<comment type="caution">
    <text evidence="2">The sequence shown here is derived from an EMBL/GenBank/DDBJ whole genome shotgun (WGS) entry which is preliminary data.</text>
</comment>
<organism evidence="2 3">
    <name type="scientific">Oryzias melastigma</name>
    <name type="common">Marine medaka</name>
    <dbReference type="NCBI Taxonomy" id="30732"/>
    <lineage>
        <taxon>Eukaryota</taxon>
        <taxon>Metazoa</taxon>
        <taxon>Chordata</taxon>
        <taxon>Craniata</taxon>
        <taxon>Vertebrata</taxon>
        <taxon>Euteleostomi</taxon>
        <taxon>Actinopterygii</taxon>
        <taxon>Neopterygii</taxon>
        <taxon>Teleostei</taxon>
        <taxon>Neoteleostei</taxon>
        <taxon>Acanthomorphata</taxon>
        <taxon>Ovalentaria</taxon>
        <taxon>Atherinomorphae</taxon>
        <taxon>Beloniformes</taxon>
        <taxon>Adrianichthyidae</taxon>
        <taxon>Oryziinae</taxon>
        <taxon>Oryzias</taxon>
    </lineage>
</organism>
<feature type="region of interest" description="Disordered" evidence="1">
    <location>
        <begin position="88"/>
        <end position="153"/>
    </location>
</feature>
<sequence length="153" mass="16027">MEGGKSAGERRGEGVCSARMAEAVRRQLWRGDGQDSAPASSFPFSSERARVRPAPAAAQAVREGGGGVDASERVSAPTLHFPGVRAARRHGVSNTSGRRGLTGCHGAARAPLVRRRDPEEGARERRTDAAAAAFTHGGETQRVRRGSVAATSQ</sequence>